<feature type="domain" description="Solute-binding protein family 3/N-terminal" evidence="6">
    <location>
        <begin position="45"/>
        <end position="267"/>
    </location>
</feature>
<protein>
    <submittedName>
        <fullName evidence="8">Transporter substrate-binding domain-containing protein</fullName>
    </submittedName>
</protein>
<evidence type="ECO:0000259" key="7">
    <source>
        <dbReference type="SMART" id="SM00079"/>
    </source>
</evidence>
<dbReference type="PANTHER" id="PTHR35936">
    <property type="entry name" value="MEMBRANE-BOUND LYTIC MUREIN TRANSGLYCOSYLASE F"/>
    <property type="match status" value="1"/>
</dbReference>
<sequence>MVKKKWFSLTLISMLVIGLLAACGTSNDKENASEGNAGGKEEKKVLTMGTSADYPPFEYIDTAKGDEIIGFDADLAKAITKELGYEVKIVDMDFNGLIPAIQAGKVDFVMAGMTPTPEREKSVDFSEPYYITKNLIVIKKDSGIKTVEDLKGKTVGVQVGTIQEEKANEIKKTVDMKVENRNRIPEIIQEMNSNRFDAAIIEDVVAKNYFAKDKNLTGFEVPDAAKKGSAVAFPNDSKLKADFDRVLNEMKESGELDKLIEKWFSGEQPAK</sequence>
<feature type="domain" description="Ionotropic glutamate receptor C-terminal" evidence="7">
    <location>
        <begin position="45"/>
        <end position="266"/>
    </location>
</feature>
<dbReference type="InterPro" id="IPR001320">
    <property type="entry name" value="Iontro_rcpt_C"/>
</dbReference>
<feature type="chain" id="PRO_5047420800" evidence="5">
    <location>
        <begin position="22"/>
        <end position="271"/>
    </location>
</feature>
<dbReference type="RefSeq" id="WP_377915312.1">
    <property type="nucleotide sequence ID" value="NZ_JBHRZT010000052.1"/>
</dbReference>
<name>A0ABV8B2L1_9BACI</name>
<dbReference type="EMBL" id="JBHRZT010000052">
    <property type="protein sequence ID" value="MFC3884140.1"/>
    <property type="molecule type" value="Genomic_DNA"/>
</dbReference>
<organism evidence="8 9">
    <name type="scientific">Bacillus songklensis</name>
    <dbReference type="NCBI Taxonomy" id="1069116"/>
    <lineage>
        <taxon>Bacteria</taxon>
        <taxon>Bacillati</taxon>
        <taxon>Bacillota</taxon>
        <taxon>Bacilli</taxon>
        <taxon>Bacillales</taxon>
        <taxon>Bacillaceae</taxon>
        <taxon>Bacillus</taxon>
    </lineage>
</organism>
<keyword evidence="9" id="KW-1185">Reference proteome</keyword>
<dbReference type="PANTHER" id="PTHR35936:SF17">
    <property type="entry name" value="ARGININE-BINDING EXTRACELLULAR PROTEIN ARTP"/>
    <property type="match status" value="1"/>
</dbReference>
<accession>A0ABV8B2L1</accession>
<comment type="caution">
    <text evidence="8">The sequence shown here is derived from an EMBL/GenBank/DDBJ whole genome shotgun (WGS) entry which is preliminary data.</text>
</comment>
<keyword evidence="3" id="KW-0564">Palmitate</keyword>
<dbReference type="Pfam" id="PF00497">
    <property type="entry name" value="SBP_bac_3"/>
    <property type="match status" value="1"/>
</dbReference>
<comment type="subcellular location">
    <subcellularLocation>
        <location evidence="1">Cell membrane</location>
        <topology evidence="1">Lipid-anchor</topology>
    </subcellularLocation>
</comment>
<feature type="signal peptide" evidence="5">
    <location>
        <begin position="1"/>
        <end position="21"/>
    </location>
</feature>
<gene>
    <name evidence="8" type="ORF">ACFOU2_11815</name>
</gene>
<evidence type="ECO:0000256" key="3">
    <source>
        <dbReference type="ARBA" id="ARBA00023139"/>
    </source>
</evidence>
<dbReference type="InterPro" id="IPR001638">
    <property type="entry name" value="Solute-binding_3/MltF_N"/>
</dbReference>
<reference evidence="9" key="1">
    <citation type="journal article" date="2019" name="Int. J. Syst. Evol. Microbiol.">
        <title>The Global Catalogue of Microorganisms (GCM) 10K type strain sequencing project: providing services to taxonomists for standard genome sequencing and annotation.</title>
        <authorList>
            <consortium name="The Broad Institute Genomics Platform"/>
            <consortium name="The Broad Institute Genome Sequencing Center for Infectious Disease"/>
            <person name="Wu L."/>
            <person name="Ma J."/>
        </authorList>
    </citation>
    <scope>NUCLEOTIDE SEQUENCE [LARGE SCALE GENOMIC DNA]</scope>
    <source>
        <strain evidence="9">CCUG 61889</strain>
    </source>
</reference>
<dbReference type="Proteomes" id="UP001595752">
    <property type="component" value="Unassembled WGS sequence"/>
</dbReference>
<dbReference type="SUPFAM" id="SSF53850">
    <property type="entry name" value="Periplasmic binding protein-like II"/>
    <property type="match status" value="1"/>
</dbReference>
<dbReference type="Gene3D" id="3.40.190.10">
    <property type="entry name" value="Periplasmic binding protein-like II"/>
    <property type="match status" value="2"/>
</dbReference>
<dbReference type="SMART" id="SM00062">
    <property type="entry name" value="PBPb"/>
    <property type="match status" value="1"/>
</dbReference>
<keyword evidence="2 5" id="KW-0732">Signal</keyword>
<evidence type="ECO:0000256" key="2">
    <source>
        <dbReference type="ARBA" id="ARBA00022729"/>
    </source>
</evidence>
<evidence type="ECO:0000256" key="5">
    <source>
        <dbReference type="SAM" id="SignalP"/>
    </source>
</evidence>
<dbReference type="SMART" id="SM00079">
    <property type="entry name" value="PBPe"/>
    <property type="match status" value="1"/>
</dbReference>
<keyword evidence="4" id="KW-0449">Lipoprotein</keyword>
<evidence type="ECO:0000313" key="9">
    <source>
        <dbReference type="Proteomes" id="UP001595752"/>
    </source>
</evidence>
<dbReference type="PROSITE" id="PS51257">
    <property type="entry name" value="PROKAR_LIPOPROTEIN"/>
    <property type="match status" value="1"/>
</dbReference>
<evidence type="ECO:0000256" key="1">
    <source>
        <dbReference type="ARBA" id="ARBA00004193"/>
    </source>
</evidence>
<evidence type="ECO:0000313" key="8">
    <source>
        <dbReference type="EMBL" id="MFC3884140.1"/>
    </source>
</evidence>
<proteinExistence type="predicted"/>
<evidence type="ECO:0000259" key="6">
    <source>
        <dbReference type="SMART" id="SM00062"/>
    </source>
</evidence>
<evidence type="ECO:0000256" key="4">
    <source>
        <dbReference type="ARBA" id="ARBA00023288"/>
    </source>
</evidence>